<feature type="compositionally biased region" description="Low complexity" evidence="2">
    <location>
        <begin position="1"/>
        <end position="10"/>
    </location>
</feature>
<dbReference type="Proteomes" id="UP000756346">
    <property type="component" value="Unassembled WGS sequence"/>
</dbReference>
<feature type="compositionally biased region" description="Low complexity" evidence="2">
    <location>
        <begin position="60"/>
        <end position="80"/>
    </location>
</feature>
<sequence>MRRSCSLLSRPCRRPHDLPTAPPVRACAASHTSPLLLLVLPDANLPGQGCRRLAPRTSRRSLTTTRILASAAPTEEPASPQKQGGQARGDRKHGGKHGNLLTLAIESSCDDTCVAILERDAISTTGDAGSSGGATLHFNDKVTADSRDFKGVYPDVAVQSHVASMAPLLKRALRALPRCGESGSSVGRSDEGGLGDKTVWVDGRARRKPDFVSVTRGPGMMSNLTVGLMTAKSLAVAWDVPLLAVNHMEAHALTPRLVHALEKKKQQQQGQQQRLSPQEQTAVATEPDFPFISVLVSGGHSLLVHSRGLNDHAILAQADNIAIGDLLDKCARLILPEEYLAAATDVMYGRLLEEFAFPRPQQEQQHSSLSPPKEYDYGYTPPQTRPDEQRIYTSPCRRAWWLTPPMHGSAAMRYDFSGLNGRVKTIVTDEHPDLGLDERRELARHTMRLAFEHLASRLVMALKRIRKDEALAAAQQDGGHHASGSTTSTTSINTVVLSGGVASNAYLRHILRAILDVRGFPHVKLIFPPVALCTDNAAMIAWTGMEMYTAGWRSALDVKPIKKWPLDPAGAGGGILGAQGWYRDD</sequence>
<keyword evidence="1" id="KW-0808">Transferase</keyword>
<feature type="region of interest" description="Disordered" evidence="2">
    <location>
        <begin position="49"/>
        <end position="95"/>
    </location>
</feature>
<feature type="region of interest" description="Disordered" evidence="2">
    <location>
        <begin position="359"/>
        <end position="389"/>
    </location>
</feature>
<dbReference type="PANTHER" id="PTHR11735">
    <property type="entry name" value="TRNA N6-ADENOSINE THREONYLCARBAMOYLTRANSFERASE"/>
    <property type="match status" value="1"/>
</dbReference>
<name>A0A9P8Y9P6_9PEZI</name>
<dbReference type="SUPFAM" id="SSF53067">
    <property type="entry name" value="Actin-like ATPase domain"/>
    <property type="match status" value="2"/>
</dbReference>
<dbReference type="GO" id="GO:0061711">
    <property type="term" value="F:tRNA N(6)-L-threonylcarbamoyladenine synthase activity"/>
    <property type="evidence" value="ECO:0007669"/>
    <property type="project" value="UniProtKB-EC"/>
</dbReference>
<comment type="subunit">
    <text evidence="1">Homodimer.</text>
</comment>
<evidence type="ECO:0000259" key="3">
    <source>
        <dbReference type="Pfam" id="PF00814"/>
    </source>
</evidence>
<dbReference type="InterPro" id="IPR000905">
    <property type="entry name" value="Gcp-like_dom"/>
</dbReference>
<dbReference type="PROSITE" id="PS01016">
    <property type="entry name" value="GLYCOPROTEASE"/>
    <property type="match status" value="1"/>
</dbReference>
<dbReference type="GeneID" id="70183560"/>
<dbReference type="GO" id="GO:0072670">
    <property type="term" value="P:mitochondrial tRNA threonylcarbamoyladenosine modification"/>
    <property type="evidence" value="ECO:0007669"/>
    <property type="project" value="TreeGrafter"/>
</dbReference>
<comment type="subcellular location">
    <subcellularLocation>
        <location evidence="1">Mitochondrion</location>
    </subcellularLocation>
</comment>
<dbReference type="GO" id="GO:0046872">
    <property type="term" value="F:metal ion binding"/>
    <property type="evidence" value="ECO:0007669"/>
    <property type="project" value="UniProtKB-KW"/>
</dbReference>
<keyword evidence="1" id="KW-0479">Metal-binding</keyword>
<proteinExistence type="inferred from homology"/>
<dbReference type="OrthoDB" id="10259622at2759"/>
<feature type="domain" description="Gcp-like" evidence="3">
    <location>
        <begin position="284"/>
        <end position="542"/>
    </location>
</feature>
<evidence type="ECO:0000256" key="2">
    <source>
        <dbReference type="SAM" id="MobiDB-lite"/>
    </source>
</evidence>
<protein>
    <submittedName>
        <fullName evidence="4">Glycoprotease family-domain-containing protein</fullName>
    </submittedName>
</protein>
<dbReference type="HAMAP" id="MF_01445">
    <property type="entry name" value="TsaD"/>
    <property type="match status" value="1"/>
</dbReference>
<evidence type="ECO:0000313" key="5">
    <source>
        <dbReference type="Proteomes" id="UP000756346"/>
    </source>
</evidence>
<organism evidence="4 5">
    <name type="scientific">Microdochium trichocladiopsis</name>
    <dbReference type="NCBI Taxonomy" id="1682393"/>
    <lineage>
        <taxon>Eukaryota</taxon>
        <taxon>Fungi</taxon>
        <taxon>Dikarya</taxon>
        <taxon>Ascomycota</taxon>
        <taxon>Pezizomycotina</taxon>
        <taxon>Sordariomycetes</taxon>
        <taxon>Xylariomycetidae</taxon>
        <taxon>Xylariales</taxon>
        <taxon>Microdochiaceae</taxon>
        <taxon>Microdochium</taxon>
    </lineage>
</organism>
<comment type="caution">
    <text evidence="4">The sequence shown here is derived from an EMBL/GenBank/DDBJ whole genome shotgun (WGS) entry which is preliminary data.</text>
</comment>
<reference evidence="4" key="1">
    <citation type="journal article" date="2021" name="Nat. Commun.">
        <title>Genetic determinants of endophytism in the Arabidopsis root mycobiome.</title>
        <authorList>
            <person name="Mesny F."/>
            <person name="Miyauchi S."/>
            <person name="Thiergart T."/>
            <person name="Pickel B."/>
            <person name="Atanasova L."/>
            <person name="Karlsson M."/>
            <person name="Huettel B."/>
            <person name="Barry K.W."/>
            <person name="Haridas S."/>
            <person name="Chen C."/>
            <person name="Bauer D."/>
            <person name="Andreopoulos W."/>
            <person name="Pangilinan J."/>
            <person name="LaButti K."/>
            <person name="Riley R."/>
            <person name="Lipzen A."/>
            <person name="Clum A."/>
            <person name="Drula E."/>
            <person name="Henrissat B."/>
            <person name="Kohler A."/>
            <person name="Grigoriev I.V."/>
            <person name="Martin F.M."/>
            <person name="Hacquard S."/>
        </authorList>
    </citation>
    <scope>NUCLEOTIDE SEQUENCE</scope>
    <source>
        <strain evidence="4">MPI-CAGE-CH-0230</strain>
    </source>
</reference>
<keyword evidence="1" id="KW-0012">Acyltransferase</keyword>
<evidence type="ECO:0000313" key="4">
    <source>
        <dbReference type="EMBL" id="KAH7031349.1"/>
    </source>
</evidence>
<dbReference type="RefSeq" id="XP_046013029.1">
    <property type="nucleotide sequence ID" value="XM_046154014.1"/>
</dbReference>
<comment type="similarity">
    <text evidence="1">Belongs to the KAE1 / TsaD family.</text>
</comment>
<feature type="region of interest" description="Disordered" evidence="2">
    <location>
        <begin position="262"/>
        <end position="282"/>
    </location>
</feature>
<keyword evidence="5" id="KW-1185">Reference proteome</keyword>
<dbReference type="Gene3D" id="3.30.420.40">
    <property type="match status" value="2"/>
</dbReference>
<gene>
    <name evidence="4" type="ORF">B0I36DRAFT_323738</name>
</gene>
<dbReference type="InterPro" id="IPR043129">
    <property type="entry name" value="ATPase_NBD"/>
</dbReference>
<dbReference type="EMBL" id="JAGTJQ010000005">
    <property type="protein sequence ID" value="KAH7031349.1"/>
    <property type="molecule type" value="Genomic_DNA"/>
</dbReference>
<keyword evidence="1" id="KW-0496">Mitochondrion</keyword>
<dbReference type="GO" id="GO:0005739">
    <property type="term" value="C:mitochondrion"/>
    <property type="evidence" value="ECO:0007669"/>
    <property type="project" value="UniProtKB-SubCell"/>
</dbReference>
<dbReference type="Pfam" id="PF00814">
    <property type="entry name" value="TsaD"/>
    <property type="match status" value="2"/>
</dbReference>
<comment type="catalytic activity">
    <reaction evidence="1">
        <text>L-threonylcarbamoyladenylate + adenosine(37) in tRNA = N(6)-L-threonylcarbamoyladenosine(37) in tRNA + AMP + H(+)</text>
        <dbReference type="Rhea" id="RHEA:37059"/>
        <dbReference type="Rhea" id="RHEA-COMP:10162"/>
        <dbReference type="Rhea" id="RHEA-COMP:10163"/>
        <dbReference type="ChEBI" id="CHEBI:15378"/>
        <dbReference type="ChEBI" id="CHEBI:73682"/>
        <dbReference type="ChEBI" id="CHEBI:74411"/>
        <dbReference type="ChEBI" id="CHEBI:74418"/>
        <dbReference type="ChEBI" id="CHEBI:456215"/>
        <dbReference type="EC" id="2.3.1.234"/>
    </reaction>
</comment>
<feature type="region of interest" description="Disordered" evidence="2">
    <location>
        <begin position="1"/>
        <end position="20"/>
    </location>
</feature>
<accession>A0A9P8Y9P6</accession>
<comment type="function">
    <text evidence="1">Required for the formation of a threonylcarbamoyl group on adenosine at position 37 (t(6)A37) in mitochondrial tRNAs that read codons beginning with adenine. Probably involved in the transfer of the threonylcarbamoyl moiety of threonylcarbamoyl-AMP (TC-AMP) to the N6 group of A37. Involved in mitochondrial genome maintenance.</text>
</comment>
<feature type="domain" description="Gcp-like" evidence="3">
    <location>
        <begin position="208"/>
        <end position="259"/>
    </location>
</feature>
<feature type="compositionally biased region" description="Polar residues" evidence="2">
    <location>
        <begin position="361"/>
        <end position="370"/>
    </location>
</feature>
<keyword evidence="1" id="KW-0819">tRNA processing</keyword>
<dbReference type="PANTHER" id="PTHR11735:SF6">
    <property type="entry name" value="TRNA N6-ADENOSINE THREONYLCARBAMOYLTRANSFERASE, MITOCHONDRIAL"/>
    <property type="match status" value="1"/>
</dbReference>
<dbReference type="InterPro" id="IPR017860">
    <property type="entry name" value="Peptidase_M22_CS"/>
</dbReference>
<dbReference type="AlphaFoldDB" id="A0A9P8Y9P6"/>
<dbReference type="InterPro" id="IPR022450">
    <property type="entry name" value="TsaD"/>
</dbReference>
<comment type="cofactor">
    <cofactor evidence="1">
        <name>a divalent metal cation</name>
        <dbReference type="ChEBI" id="CHEBI:60240"/>
    </cofactor>
    <text evidence="1">Binds 1 divalent metal cation per subunit.</text>
</comment>
<evidence type="ECO:0000256" key="1">
    <source>
        <dbReference type="HAMAP-Rule" id="MF_03179"/>
    </source>
</evidence>